<keyword evidence="3" id="KW-0378">Hydrolase</keyword>
<organism evidence="7 8">
    <name type="scientific">Elsinoe batatas</name>
    <dbReference type="NCBI Taxonomy" id="2601811"/>
    <lineage>
        <taxon>Eukaryota</taxon>
        <taxon>Fungi</taxon>
        <taxon>Dikarya</taxon>
        <taxon>Ascomycota</taxon>
        <taxon>Pezizomycotina</taxon>
        <taxon>Dothideomycetes</taxon>
        <taxon>Dothideomycetidae</taxon>
        <taxon>Myriangiales</taxon>
        <taxon>Elsinoaceae</taxon>
        <taxon>Elsinoe</taxon>
    </lineage>
</organism>
<sequence length="583" mass="65760">MDGQSTALDTVGRFQHDYVDSLPSHWTTVSVLMNEDATELWLCRYHSGELPFILRLPMSRKSEEQFDDAEPFTHKAAHEELMNIIRLSDLSCHNPPDPAANRGKSGWWEEREELDRRLGGLLKSMEDMWLGGFKSIFSLHNRRPDLLARFRKSFDSILDRHLPSRQGKQTKKNRPILHSHILDLFVGLDAGPEAEKNLDDDVMDILFFVVDTLRWNGEANAHDEVDFDAMTIETIDALQSYHEAAGTTDSKDTSDKHLILRLDKRLHLFPWESLPCLQNKSITRVASLVQLKDRVLTMRHVSSLDLDRYHVARKKGTALLNPSSDLFRTEATLSPQLTLLKEQHDWSVHTQHKPSQPDFVSFLEQSNTLLYFGHGSGTQYIGERSIQRLKKCADVVWLMGCSSGKVQTWGELESESVPLSYLLAGEEVDCDAAKDLAHATKRRQGMCMSVVATLWDVTDRDIDNFSMSVGKKWGLFGERKTPTEGAKRGNGMMEESAIPKTPARTGRAPKTPAKTPKTPGKTATKVPKRNTKKKTVEIPDDEDEQGEKMSLAAAVARSRDVCYLRYLNGAASVVYGIPTYLGD</sequence>
<accession>A0A8K0L4H9</accession>
<evidence type="ECO:0000313" key="8">
    <source>
        <dbReference type="Proteomes" id="UP000809789"/>
    </source>
</evidence>
<evidence type="ECO:0000256" key="2">
    <source>
        <dbReference type="ARBA" id="ARBA00012489"/>
    </source>
</evidence>
<protein>
    <recommendedName>
        <fullName evidence="2">separase</fullName>
        <ecNumber evidence="2">3.4.22.49</ecNumber>
    </recommendedName>
</protein>
<dbReference type="InterPro" id="IPR005314">
    <property type="entry name" value="Peptidase_C50"/>
</dbReference>
<evidence type="ECO:0000259" key="6">
    <source>
        <dbReference type="PROSITE" id="PS51700"/>
    </source>
</evidence>
<dbReference type="EMBL" id="JAESVG020000005">
    <property type="protein sequence ID" value="KAG8627325.1"/>
    <property type="molecule type" value="Genomic_DNA"/>
</dbReference>
<dbReference type="InterPro" id="IPR030397">
    <property type="entry name" value="SEPARIN_core_dom"/>
</dbReference>
<dbReference type="Proteomes" id="UP000809789">
    <property type="component" value="Unassembled WGS sequence"/>
</dbReference>
<dbReference type="PANTHER" id="PTHR12792">
    <property type="entry name" value="EXTRA SPINDLE POLES 1-RELATED"/>
    <property type="match status" value="1"/>
</dbReference>
<feature type="domain" description="Peptidase C50" evidence="6">
    <location>
        <begin position="313"/>
        <end position="412"/>
    </location>
</feature>
<evidence type="ECO:0000256" key="4">
    <source>
        <dbReference type="ARBA" id="ARBA00022829"/>
    </source>
</evidence>
<keyword evidence="4" id="KW-0159">Chromosome partition</keyword>
<dbReference type="GO" id="GO:0005737">
    <property type="term" value="C:cytoplasm"/>
    <property type="evidence" value="ECO:0007669"/>
    <property type="project" value="TreeGrafter"/>
</dbReference>
<reference evidence="7" key="1">
    <citation type="submission" date="2021-07" db="EMBL/GenBank/DDBJ databases">
        <title>Elsinoe batatas strain:CRI-CJ2 Genome sequencing and assembly.</title>
        <authorList>
            <person name="Huang L."/>
        </authorList>
    </citation>
    <scope>NUCLEOTIDE SEQUENCE</scope>
    <source>
        <strain evidence="7">CRI-CJ2</strain>
    </source>
</reference>
<evidence type="ECO:0000256" key="5">
    <source>
        <dbReference type="SAM" id="MobiDB-lite"/>
    </source>
</evidence>
<keyword evidence="8" id="KW-1185">Reference proteome</keyword>
<dbReference type="GO" id="GO:0072686">
    <property type="term" value="C:mitotic spindle"/>
    <property type="evidence" value="ECO:0007669"/>
    <property type="project" value="TreeGrafter"/>
</dbReference>
<gene>
    <name evidence="7" type="ORF">KVT40_004808</name>
</gene>
<proteinExistence type="predicted"/>
<feature type="region of interest" description="Disordered" evidence="5">
    <location>
        <begin position="480"/>
        <end position="547"/>
    </location>
</feature>
<dbReference type="AlphaFoldDB" id="A0A8K0L4H9"/>
<dbReference type="GO" id="GO:0051307">
    <property type="term" value="P:meiotic chromosome separation"/>
    <property type="evidence" value="ECO:0007669"/>
    <property type="project" value="TreeGrafter"/>
</dbReference>
<dbReference type="GO" id="GO:0004197">
    <property type="term" value="F:cysteine-type endopeptidase activity"/>
    <property type="evidence" value="ECO:0007669"/>
    <property type="project" value="InterPro"/>
</dbReference>
<comment type="caution">
    <text evidence="7">The sequence shown here is derived from an EMBL/GenBank/DDBJ whole genome shotgun (WGS) entry which is preliminary data.</text>
</comment>
<dbReference type="PANTHER" id="PTHR12792:SF0">
    <property type="entry name" value="SEPARIN"/>
    <property type="match status" value="1"/>
</dbReference>
<dbReference type="GO" id="GO:0006508">
    <property type="term" value="P:proteolysis"/>
    <property type="evidence" value="ECO:0007669"/>
    <property type="project" value="InterPro"/>
</dbReference>
<dbReference type="GO" id="GO:0005634">
    <property type="term" value="C:nucleus"/>
    <property type="evidence" value="ECO:0007669"/>
    <property type="project" value="InterPro"/>
</dbReference>
<dbReference type="GO" id="GO:0044732">
    <property type="term" value="C:mitotic spindle pole body"/>
    <property type="evidence" value="ECO:0007669"/>
    <property type="project" value="TreeGrafter"/>
</dbReference>
<comment type="catalytic activity">
    <reaction evidence="1">
        <text>All bonds known to be hydrolyzed by this endopeptidase have arginine in P1 and an acidic residue in P4. P6 is often occupied by an acidic residue or by a hydroxy-amino-acid residue, the phosphorylation of which enhances cleavage.</text>
        <dbReference type="EC" id="3.4.22.49"/>
    </reaction>
</comment>
<dbReference type="PROSITE" id="PS51700">
    <property type="entry name" value="SEPARIN"/>
    <property type="match status" value="1"/>
</dbReference>
<dbReference type="OrthoDB" id="10255632at2759"/>
<name>A0A8K0L4H9_9PEZI</name>
<evidence type="ECO:0000256" key="3">
    <source>
        <dbReference type="ARBA" id="ARBA00022801"/>
    </source>
</evidence>
<evidence type="ECO:0000313" key="7">
    <source>
        <dbReference type="EMBL" id="KAG8627325.1"/>
    </source>
</evidence>
<feature type="compositionally biased region" description="Low complexity" evidence="5">
    <location>
        <begin position="508"/>
        <end position="525"/>
    </location>
</feature>
<dbReference type="EC" id="3.4.22.49" evidence="2"/>
<dbReference type="Pfam" id="PF03568">
    <property type="entry name" value="Separin_C"/>
    <property type="match status" value="1"/>
</dbReference>
<evidence type="ECO:0000256" key="1">
    <source>
        <dbReference type="ARBA" id="ARBA00000451"/>
    </source>
</evidence>